<dbReference type="GO" id="GO:0003677">
    <property type="term" value="F:DNA binding"/>
    <property type="evidence" value="ECO:0007669"/>
    <property type="project" value="InterPro"/>
</dbReference>
<dbReference type="RefSeq" id="WP_015931970.1">
    <property type="nucleotide sequence ID" value="NC_011894.1"/>
</dbReference>
<dbReference type="EMBL" id="CP001349">
    <property type="protein sequence ID" value="ACL60364.1"/>
    <property type="molecule type" value="Genomic_DNA"/>
</dbReference>
<feature type="domain" description="HTH cro/C1-type" evidence="1">
    <location>
        <begin position="20"/>
        <end position="74"/>
    </location>
</feature>
<keyword evidence="3" id="KW-1185">Reference proteome</keyword>
<dbReference type="Gene3D" id="1.10.260.40">
    <property type="entry name" value="lambda repressor-like DNA-binding domains"/>
    <property type="match status" value="1"/>
</dbReference>
<dbReference type="SUPFAM" id="SSF47413">
    <property type="entry name" value="lambda repressor-like DNA-binding domains"/>
    <property type="match status" value="1"/>
</dbReference>
<dbReference type="Proteomes" id="UP000008207">
    <property type="component" value="Chromosome"/>
</dbReference>
<dbReference type="PROSITE" id="PS50943">
    <property type="entry name" value="HTH_CROC1"/>
    <property type="match status" value="1"/>
</dbReference>
<dbReference type="KEGG" id="mno:Mnod_5521"/>
<gene>
    <name evidence="2" type="ordered locus">Mnod_5521</name>
</gene>
<dbReference type="OrthoDB" id="7402760at2"/>
<dbReference type="STRING" id="460265.Mnod_5521"/>
<dbReference type="InterPro" id="IPR001387">
    <property type="entry name" value="Cro/C1-type_HTH"/>
</dbReference>
<reference evidence="2 3" key="1">
    <citation type="submission" date="2009-01" db="EMBL/GenBank/DDBJ databases">
        <title>Complete sequence of chromosome of Methylobacterium nodulans ORS 2060.</title>
        <authorList>
            <consortium name="US DOE Joint Genome Institute"/>
            <person name="Lucas S."/>
            <person name="Copeland A."/>
            <person name="Lapidus A."/>
            <person name="Glavina del Rio T."/>
            <person name="Dalin E."/>
            <person name="Tice H."/>
            <person name="Bruce D."/>
            <person name="Goodwin L."/>
            <person name="Pitluck S."/>
            <person name="Sims D."/>
            <person name="Brettin T."/>
            <person name="Detter J.C."/>
            <person name="Han C."/>
            <person name="Larimer F."/>
            <person name="Land M."/>
            <person name="Hauser L."/>
            <person name="Kyrpides N."/>
            <person name="Ivanova N."/>
            <person name="Marx C.J."/>
            <person name="Richardson P."/>
        </authorList>
    </citation>
    <scope>NUCLEOTIDE SEQUENCE [LARGE SCALE GENOMIC DNA]</scope>
    <source>
        <strain evidence="3">LMG 21967 / CNCM I-2342 / ORS 2060</strain>
    </source>
</reference>
<evidence type="ECO:0000313" key="3">
    <source>
        <dbReference type="Proteomes" id="UP000008207"/>
    </source>
</evidence>
<dbReference type="CDD" id="cd00093">
    <property type="entry name" value="HTH_XRE"/>
    <property type="match status" value="1"/>
</dbReference>
<evidence type="ECO:0000313" key="2">
    <source>
        <dbReference type="EMBL" id="ACL60364.1"/>
    </source>
</evidence>
<dbReference type="Pfam" id="PF01381">
    <property type="entry name" value="HTH_3"/>
    <property type="match status" value="1"/>
</dbReference>
<dbReference type="HOGENOM" id="CLU_1114806_0_0_5"/>
<evidence type="ECO:0000259" key="1">
    <source>
        <dbReference type="PROSITE" id="PS50943"/>
    </source>
</evidence>
<dbReference type="AlphaFoldDB" id="B8IP46"/>
<name>B8IP46_METNO</name>
<accession>B8IP46</accession>
<dbReference type="InterPro" id="IPR010982">
    <property type="entry name" value="Lambda_DNA-bd_dom_sf"/>
</dbReference>
<organism evidence="2 3">
    <name type="scientific">Methylobacterium nodulans (strain LMG 21967 / CNCM I-2342 / ORS 2060)</name>
    <dbReference type="NCBI Taxonomy" id="460265"/>
    <lineage>
        <taxon>Bacteria</taxon>
        <taxon>Pseudomonadati</taxon>
        <taxon>Pseudomonadota</taxon>
        <taxon>Alphaproteobacteria</taxon>
        <taxon>Hyphomicrobiales</taxon>
        <taxon>Methylobacteriaceae</taxon>
        <taxon>Methylobacterium</taxon>
    </lineage>
</organism>
<sequence>MSGHETELSESESLRLAQAVREALARRRMSRQALADAARISLSTLEKALSGRRPFTLTTLIRLEEALGVSLRGPGNPAEAPRHAPESLGAYSREAVTWLEGRYLTLRPSFGDPRAIFAYRTEILWDPAGARLVFREADRLDAPFAQTGEVSVPNLSGTIYLMTNWQGQLRLAMLGRPTIHGELYGILTTLHAGRGAQLTPAACPLALVPDRGEAPYGRITPDLPAYAACRRHLARICEEAFAVIFPAPG</sequence>
<protein>
    <submittedName>
        <fullName evidence="2">Transcriptional regulator, XRE family</fullName>
    </submittedName>
</protein>
<dbReference type="eggNOG" id="COG1813">
    <property type="taxonomic scope" value="Bacteria"/>
</dbReference>
<proteinExistence type="predicted"/>
<dbReference type="SMART" id="SM00530">
    <property type="entry name" value="HTH_XRE"/>
    <property type="match status" value="1"/>
</dbReference>